<dbReference type="EMBL" id="AP022558">
    <property type="protein sequence ID" value="BBW98880.1"/>
    <property type="molecule type" value="Genomic_DNA"/>
</dbReference>
<dbReference type="Pfam" id="PF03738">
    <property type="entry name" value="GSP_synth"/>
    <property type="match status" value="1"/>
</dbReference>
<dbReference type="InterPro" id="IPR016185">
    <property type="entry name" value="PreATP-grasp_dom_sf"/>
</dbReference>
<keyword evidence="2" id="KW-0479">Metal-binding</keyword>
<sequence>MMVISPQNVTYFKRWALLHQKAKEQGFGWGMLEEEDGWHQYMGIDVLSFSPKQWDEIRLATERIGRIYQKMYEFLMSEDGSPLFSRLALPVSTWEVASVSSSLFSYIVRFDLVVDGEAIKLLEGNTDTPTGIVESATANRLLCDYHRKRSPNRIEEGLCRAWKRWLAETAVPLEKTIYFTSYGWHEEDRETTQFIQRHCPHPRTRYIPIEDIVVSESGVYTKEGMPIEYLYRLYPLEFLEHDYAETGEPVGKWMLNHIANQTVKLLNPPSAYMMQSKAVMALIWETCEQSHPLWSEEEKEWIRLYFLPTYQTNQFGGIPHVVKPVLGREGGGVQIMDAKGNVVEQDEEMWYAEYEKVYQQYVEMPSVTIETWDGPYTGKLLVGSFLLGGEPSGLFLRVGERITGNLSMFVGVSVE</sequence>
<keyword evidence="7" id="KW-0614">Plasmid</keyword>
<dbReference type="InterPro" id="IPR005494">
    <property type="entry name" value="GSPS_pre-ATP-grasp-like_dom"/>
</dbReference>
<evidence type="ECO:0000313" key="8">
    <source>
        <dbReference type="Proteomes" id="UP000501421"/>
    </source>
</evidence>
<evidence type="ECO:0000259" key="6">
    <source>
        <dbReference type="Pfam" id="PF03738"/>
    </source>
</evidence>
<dbReference type="Gene3D" id="3.30.1490.330">
    <property type="match status" value="1"/>
</dbReference>
<dbReference type="SUPFAM" id="SSF52440">
    <property type="entry name" value="PreATP-grasp domain"/>
    <property type="match status" value="1"/>
</dbReference>
<accession>A0A679FRW0</accession>
<evidence type="ECO:0000256" key="2">
    <source>
        <dbReference type="ARBA" id="ARBA00022723"/>
    </source>
</evidence>
<organism evidence="7 8">
    <name type="scientific">Geobacillus subterraneus</name>
    <dbReference type="NCBI Taxonomy" id="129338"/>
    <lineage>
        <taxon>Bacteria</taxon>
        <taxon>Bacillati</taxon>
        <taxon>Bacillota</taxon>
        <taxon>Bacilli</taxon>
        <taxon>Bacillales</taxon>
        <taxon>Anoxybacillaceae</taxon>
        <taxon>Geobacillus</taxon>
    </lineage>
</organism>
<keyword evidence="8" id="KW-1185">Reference proteome</keyword>
<gene>
    <name evidence="7" type="primary">gspS</name>
    <name evidence="7" type="ORF">GsuE55_37130</name>
</gene>
<keyword evidence="5" id="KW-0460">Magnesium</keyword>
<evidence type="ECO:0000256" key="3">
    <source>
        <dbReference type="ARBA" id="ARBA00022741"/>
    </source>
</evidence>
<keyword evidence="3" id="KW-0547">Nucleotide-binding</keyword>
<dbReference type="GO" id="GO:0016874">
    <property type="term" value="F:ligase activity"/>
    <property type="evidence" value="ECO:0007669"/>
    <property type="project" value="UniProtKB-KW"/>
</dbReference>
<evidence type="ECO:0000256" key="1">
    <source>
        <dbReference type="ARBA" id="ARBA00022598"/>
    </source>
</evidence>
<evidence type="ECO:0000313" key="7">
    <source>
        <dbReference type="EMBL" id="BBW98880.1"/>
    </source>
</evidence>
<dbReference type="Proteomes" id="UP000501421">
    <property type="component" value="Plasmid pGspE55-1"/>
</dbReference>
<name>A0A679FRW0_9BACL</name>
<protein>
    <submittedName>
        <fullName evidence="7">Glutathionylspermidine synthase</fullName>
    </submittedName>
</protein>
<proteinExistence type="predicted"/>
<evidence type="ECO:0000256" key="5">
    <source>
        <dbReference type="ARBA" id="ARBA00022842"/>
    </source>
</evidence>
<dbReference type="SUPFAM" id="SSF56059">
    <property type="entry name" value="Glutathione synthetase ATP-binding domain-like"/>
    <property type="match status" value="1"/>
</dbReference>
<geneLocation type="plasmid" evidence="7 8">
    <name>pGspE55-1</name>
</geneLocation>
<dbReference type="GO" id="GO:0005524">
    <property type="term" value="F:ATP binding"/>
    <property type="evidence" value="ECO:0007669"/>
    <property type="project" value="UniProtKB-KW"/>
</dbReference>
<dbReference type="GO" id="GO:0046872">
    <property type="term" value="F:metal ion binding"/>
    <property type="evidence" value="ECO:0007669"/>
    <property type="project" value="UniProtKB-KW"/>
</dbReference>
<keyword evidence="1" id="KW-0436">Ligase</keyword>
<reference evidence="8" key="1">
    <citation type="journal article" date="2020" name="Microbiol. Resour. Announc.">
        <title>Complete Genome Sequence of Geobacillus sp. Strain E55-1, Isolated from Mine Geyser in Japan.</title>
        <authorList>
            <person name="Miyazaki K."/>
            <person name="Hase E."/>
            <person name="Tokito N."/>
        </authorList>
    </citation>
    <scope>NUCLEOTIDE SEQUENCE [LARGE SCALE GENOMIC DNA]</scope>
    <source>
        <strain evidence="8">E55-1</strain>
        <plasmid evidence="8">pGspE55-1</plasmid>
    </source>
</reference>
<feature type="domain" description="Glutathionylspermidine synthase pre-ATP-grasp-like" evidence="6">
    <location>
        <begin position="20"/>
        <end position="412"/>
    </location>
</feature>
<dbReference type="AlphaFoldDB" id="A0A679FRW0"/>
<keyword evidence="4" id="KW-0067">ATP-binding</keyword>
<evidence type="ECO:0000256" key="4">
    <source>
        <dbReference type="ARBA" id="ARBA00022840"/>
    </source>
</evidence>